<keyword evidence="1" id="KW-0472">Membrane</keyword>
<keyword evidence="1" id="KW-1133">Transmembrane helix</keyword>
<evidence type="ECO:0000313" key="3">
    <source>
        <dbReference type="Proteomes" id="UP000217944"/>
    </source>
</evidence>
<dbReference type="AlphaFoldDB" id="A0A292YGY4"/>
<dbReference type="OrthoDB" id="9812260at2"/>
<keyword evidence="3" id="KW-1185">Reference proteome</keyword>
<evidence type="ECO:0000313" key="2">
    <source>
        <dbReference type="EMBL" id="GAX88100.1"/>
    </source>
</evidence>
<sequence length="299" mass="35609">MKNSKTIIYLLFFIFLIIMANSFFVIYLVQNNEIKNAYIINELGQIRGGIQRYSKLKLANAEKEKIKNVEKYIEDKISDVKSIYKEIIPNEAMEFFKNNFYDLNKNWNKLKITKNAKQIFKLSEQSWEIADPLVIYIAKAMENKTQKILFFIILISIITVLTTLIIIFIIYDVISKNLRIKTLKDPITKLYNFYHLHETLETLQNRYQRYSKTFGLIKISLFETDEKTIKDISKKLKHDIRRSDKVYYSKNTIIIILLEPEKININDYINRIKSLITSHTQIQNIKFIIYNGEKIEEFI</sequence>
<feature type="transmembrane region" description="Helical" evidence="1">
    <location>
        <begin position="6"/>
        <end position="29"/>
    </location>
</feature>
<organism evidence="2 3">
    <name type="scientific">Lebetimonas natsushimae</name>
    <dbReference type="NCBI Taxonomy" id="1936991"/>
    <lineage>
        <taxon>Bacteria</taxon>
        <taxon>Pseudomonadati</taxon>
        <taxon>Campylobacterota</taxon>
        <taxon>Epsilonproteobacteria</taxon>
        <taxon>Nautiliales</taxon>
        <taxon>Nautiliaceae</taxon>
        <taxon>Lebetimonas</taxon>
    </lineage>
</organism>
<comment type="caution">
    <text evidence="2">The sequence shown here is derived from an EMBL/GenBank/DDBJ whole genome shotgun (WGS) entry which is preliminary data.</text>
</comment>
<feature type="transmembrane region" description="Helical" evidence="1">
    <location>
        <begin position="148"/>
        <end position="171"/>
    </location>
</feature>
<accession>A0A292YGY4</accession>
<protein>
    <recommendedName>
        <fullName evidence="4">GGDEF domain-containing protein</fullName>
    </recommendedName>
</protein>
<dbReference type="EMBL" id="BDME01000006">
    <property type="protein sequence ID" value="GAX88100.1"/>
    <property type="molecule type" value="Genomic_DNA"/>
</dbReference>
<dbReference type="RefSeq" id="WP_096259849.1">
    <property type="nucleotide sequence ID" value="NZ_BDME01000006.1"/>
</dbReference>
<keyword evidence="1" id="KW-0812">Transmembrane</keyword>
<gene>
    <name evidence="2" type="ORF">LNAT_P1395</name>
</gene>
<dbReference type="Proteomes" id="UP000217944">
    <property type="component" value="Unassembled WGS sequence"/>
</dbReference>
<reference evidence="2 3" key="1">
    <citation type="journal article" date="2017" name="Syst. Appl. Microbiol.">
        <title>Lebetimonas natsushimae sp. nov., a novel strictly anaerobic, moderately thermophilic chemoautotroph isolated from a deep-sea hydrothermal vent polychaete nest in the Mid-Okinawa Trough.</title>
        <authorList>
            <person name="Nagata R."/>
            <person name="Takaki Y."/>
            <person name="Tame A."/>
            <person name="Nunoura T."/>
            <person name="Muto H."/>
            <person name="Mino S."/>
            <person name="Sawayama S."/>
            <person name="Takai K."/>
            <person name="Nakagawa S."/>
        </authorList>
    </citation>
    <scope>NUCLEOTIDE SEQUENCE [LARGE SCALE GENOMIC DNA]</scope>
    <source>
        <strain evidence="2 3">HS1857</strain>
    </source>
</reference>
<evidence type="ECO:0008006" key="4">
    <source>
        <dbReference type="Google" id="ProtNLM"/>
    </source>
</evidence>
<proteinExistence type="predicted"/>
<name>A0A292YGY4_9BACT</name>
<evidence type="ECO:0000256" key="1">
    <source>
        <dbReference type="SAM" id="Phobius"/>
    </source>
</evidence>